<dbReference type="EMBL" id="RBIM01000002">
    <property type="protein sequence ID" value="RKR02722.1"/>
    <property type="molecule type" value="Genomic_DNA"/>
</dbReference>
<dbReference type="InterPro" id="IPR015813">
    <property type="entry name" value="Pyrv/PenolPyrv_kinase-like_dom"/>
</dbReference>
<accession>A0A495DJG1</accession>
<evidence type="ECO:0000313" key="1">
    <source>
        <dbReference type="EMBL" id="RKR02722.1"/>
    </source>
</evidence>
<dbReference type="GO" id="GO:0016829">
    <property type="term" value="F:lyase activity"/>
    <property type="evidence" value="ECO:0007669"/>
    <property type="project" value="UniProtKB-KW"/>
</dbReference>
<comment type="caution">
    <text evidence="1">The sequence shown here is derived from an EMBL/GenBank/DDBJ whole genome shotgun (WGS) entry which is preliminary data.</text>
</comment>
<dbReference type="CDD" id="cd00377">
    <property type="entry name" value="ICL_PEPM"/>
    <property type="match status" value="1"/>
</dbReference>
<keyword evidence="1" id="KW-0456">Lyase</keyword>
<dbReference type="SUPFAM" id="SSF51621">
    <property type="entry name" value="Phosphoenolpyruvate/pyruvate domain"/>
    <property type="match status" value="1"/>
</dbReference>
<reference evidence="1 2" key="1">
    <citation type="submission" date="2018-10" db="EMBL/GenBank/DDBJ databases">
        <title>Genomic Encyclopedia of Type Strains, Phase IV (KMG-IV): sequencing the most valuable type-strain genomes for metagenomic binning, comparative biology and taxonomic classification.</title>
        <authorList>
            <person name="Goeker M."/>
        </authorList>
    </citation>
    <scope>NUCLEOTIDE SEQUENCE [LARGE SCALE GENOMIC DNA]</scope>
    <source>
        <strain evidence="1 2">DSM 4734</strain>
    </source>
</reference>
<gene>
    <name evidence="1" type="ORF">C7435_0661</name>
</gene>
<dbReference type="Proteomes" id="UP000273675">
    <property type="component" value="Unassembled WGS sequence"/>
</dbReference>
<dbReference type="InterPro" id="IPR040442">
    <property type="entry name" value="Pyrv_kinase-like_dom_sf"/>
</dbReference>
<protein>
    <submittedName>
        <fullName evidence="1">2-methylisocitrate lyase-like PEP mutase family enzyme</fullName>
    </submittedName>
</protein>
<dbReference type="InterPro" id="IPR039556">
    <property type="entry name" value="ICL/PEPM"/>
</dbReference>
<dbReference type="PANTHER" id="PTHR42905:SF16">
    <property type="entry name" value="CARBOXYPHOSPHONOENOLPYRUVATE PHOSPHONOMUTASE-LIKE PROTEIN (AFU_ORTHOLOGUE AFUA_5G07230)"/>
    <property type="match status" value="1"/>
</dbReference>
<evidence type="ECO:0000313" key="2">
    <source>
        <dbReference type="Proteomes" id="UP000273675"/>
    </source>
</evidence>
<dbReference type="RefSeq" id="WP_121210035.1">
    <property type="nucleotide sequence ID" value="NZ_RBIM01000002.1"/>
</dbReference>
<proteinExistence type="predicted"/>
<name>A0A495DJG1_9PROT</name>
<dbReference type="AlphaFoldDB" id="A0A495DJG1"/>
<organism evidence="1 2">
    <name type="scientific">Maricaulis maris</name>
    <dbReference type="NCBI Taxonomy" id="74318"/>
    <lineage>
        <taxon>Bacteria</taxon>
        <taxon>Pseudomonadati</taxon>
        <taxon>Pseudomonadota</taxon>
        <taxon>Alphaproteobacteria</taxon>
        <taxon>Maricaulales</taxon>
        <taxon>Maricaulaceae</taxon>
        <taxon>Maricaulis</taxon>
    </lineage>
</organism>
<sequence>MTQTENAKTFAALHRPGDPLVLFNIWDTGSAAAVASAGAKALATGSHSVAEAQGWPDGENLPLETLLAVATRITATSKLPLSVDFETGFAREPERLADNVSRLLATGAVGINFEDQLIGGETENGLYPVYPLVEQINRLRAVRAAAQAADIDLFINARTDLFLRQKDGATHPDLIDAAIERGQAYAEAGASGFFVPGLVAPELISRVVEAVRLPVNVMSMPGAATRSSLATLGVARISHGPFPYWRAMAKVKAWAAEAMA</sequence>
<dbReference type="Pfam" id="PF13714">
    <property type="entry name" value="PEP_mutase"/>
    <property type="match status" value="1"/>
</dbReference>
<dbReference type="OrthoDB" id="9785398at2"/>
<dbReference type="Gene3D" id="3.20.20.60">
    <property type="entry name" value="Phosphoenolpyruvate-binding domains"/>
    <property type="match status" value="1"/>
</dbReference>
<dbReference type="PANTHER" id="PTHR42905">
    <property type="entry name" value="PHOSPHOENOLPYRUVATE CARBOXYLASE"/>
    <property type="match status" value="1"/>
</dbReference>